<dbReference type="AlphaFoldDB" id="A0A150F3W1"/>
<comment type="caution">
    <text evidence="3">The sequence shown here is derived from an EMBL/GenBank/DDBJ whole genome shotgun (WGS) entry which is preliminary data.</text>
</comment>
<feature type="transmembrane region" description="Helical" evidence="1">
    <location>
        <begin position="537"/>
        <end position="559"/>
    </location>
</feature>
<dbReference type="CDD" id="cd10923">
    <property type="entry name" value="CE4_COG5298"/>
    <property type="match status" value="1"/>
</dbReference>
<keyword evidence="1" id="KW-1133">Transmembrane helix</keyword>
<sequence length="575" mass="65327">MNYKWIRLFLAALLMFAAAYMPRPAEAKNRDDGILITYTSLDGKETVNGKMLDLLAGHFSSSVTIKSDHDVTAADLKGKGRVIYYGETKKKLSRQFISLISGMPQQLVSIGYNAEQFRQFAGLSLTEKQNVYRIYSNEEKTDLSLEKGADVFGVSGVKGKALYTYRSNDGKTHPFMWKTDSSNYYFGFTNLLNDSLLTAKELRKVFGESPGSTLLYLRLEDISPMSDEKLLYQAGAYLHKRNIPFIMAVIPVYLNPENGEKVYLSDKPKMVNVLKKLQKMGGSIIIHGYTHAYRYSETGEGFEFWDAKADQPITSENADDTPVKLEKEQDFPNEKAYQTYAEPFRKKEDIYTRTKLEQAIDDLTELGLYPLSFEAPHYTMSEEGYSIASSYFSSIFGQVQLSATTWKTSGAPPFVSKPEMLNGMTLYPETIGFVNASKKNPFGDMENKISQMIDFEGGVAGGFYHPYLGMKYLPELIDQMERIPNGEWLDLKRTKQTVTSDSVEIKTNGDGTIHVQNKIHPVRAFFEHHHQTPLEKALWILSGVVFLFVIMFAGYTLYLRATLKKRIFKERRSLE</sequence>
<gene>
    <name evidence="3" type="ORF">AXI58_02365</name>
</gene>
<dbReference type="STRING" id="1793963.AXI58_02365"/>
<dbReference type="EMBL" id="LSBA01000034">
    <property type="protein sequence ID" value="KXZ15600.1"/>
    <property type="molecule type" value="Genomic_DNA"/>
</dbReference>
<proteinExistence type="predicted"/>
<dbReference type="RefSeq" id="WP_061522789.1">
    <property type="nucleotide sequence ID" value="NZ_JARLZY010000024.1"/>
</dbReference>
<organism evidence="3 4">
    <name type="scientific">Bacillus nakamurai</name>
    <dbReference type="NCBI Taxonomy" id="1793963"/>
    <lineage>
        <taxon>Bacteria</taxon>
        <taxon>Bacillati</taxon>
        <taxon>Bacillota</taxon>
        <taxon>Bacilli</taxon>
        <taxon>Bacillales</taxon>
        <taxon>Bacillaceae</taxon>
        <taxon>Bacillus</taxon>
    </lineage>
</organism>
<evidence type="ECO:0000256" key="1">
    <source>
        <dbReference type="SAM" id="Phobius"/>
    </source>
</evidence>
<evidence type="ECO:0000256" key="2">
    <source>
        <dbReference type="SAM" id="SignalP"/>
    </source>
</evidence>
<feature type="signal peptide" evidence="2">
    <location>
        <begin position="1"/>
        <end position="27"/>
    </location>
</feature>
<reference evidence="4" key="1">
    <citation type="submission" date="2016-02" db="EMBL/GenBank/DDBJ databases">
        <authorList>
            <person name="Dunlap C."/>
        </authorList>
    </citation>
    <scope>NUCLEOTIDE SEQUENCE [LARGE SCALE GENOMIC DNA]</scope>
    <source>
        <strain evidence="4">NRRL B-41092</strain>
    </source>
</reference>
<keyword evidence="4" id="KW-1185">Reference proteome</keyword>
<evidence type="ECO:0000313" key="4">
    <source>
        <dbReference type="Proteomes" id="UP000075430"/>
    </source>
</evidence>
<evidence type="ECO:0008006" key="5">
    <source>
        <dbReference type="Google" id="ProtNLM"/>
    </source>
</evidence>
<dbReference type="Pfam" id="PF10096">
    <property type="entry name" value="DUF2334"/>
    <property type="match status" value="1"/>
</dbReference>
<dbReference type="InterPro" id="IPR018763">
    <property type="entry name" value="DUF2334"/>
</dbReference>
<evidence type="ECO:0000313" key="3">
    <source>
        <dbReference type="EMBL" id="KXZ15600.1"/>
    </source>
</evidence>
<keyword evidence="1" id="KW-0472">Membrane</keyword>
<protein>
    <recommendedName>
        <fullName evidence="5">DUF2334 domain-containing protein</fullName>
    </recommendedName>
</protein>
<keyword evidence="1" id="KW-0812">Transmembrane</keyword>
<accession>A0A150F3W1</accession>
<feature type="chain" id="PRO_5007561312" description="DUF2334 domain-containing protein" evidence="2">
    <location>
        <begin position="28"/>
        <end position="575"/>
    </location>
</feature>
<keyword evidence="2" id="KW-0732">Signal</keyword>
<name>A0A150F3W1_9BACI</name>
<dbReference type="Proteomes" id="UP000075430">
    <property type="component" value="Unassembled WGS sequence"/>
</dbReference>
<dbReference type="OrthoDB" id="2339428at2"/>